<evidence type="ECO:0000259" key="8">
    <source>
        <dbReference type="SMART" id="SM00181"/>
    </source>
</evidence>
<sequence length="2130" mass="227167">ACLGSPCFPGVECTDAVAPEQGFSCSECPEGYEGDGETCRLCMLRVSILDSTAVDGKETKVGERALVVGQLDGLDSPGCVNTEGVAYSWAGARSDGVEVALDAATNQVDTLRLSLPKTELAVRVSYMFQLTGYMRRNPSVRGEASLEFYVESRPLQLAVQGGNVTSGDLINVTLDASESVDPDGAPGNIAFEWQCLRDDGLGACRTADGELLPQRLAGPVVVVQLQGDPGGGLRNYTFHLRGSKGSRSSALSTTIRIARGWAPVIAMLPIPGVVNSNEELRLEAALTALDADAVRLLWEVGPVEGLGQMDLASASASEDLNGLALAIAANQLAPGGRYVFHLSATDTAVGATGTASVAVRVNRPPAGGLFRVDPRAGAALQSTFTLTAPEWTDEDLPLWYSYSYRVVGSVRTEFLLLSEFSPLPGPLYTISTVLPEPGDAAFGWAVTVGTSVRDALGAVASATLNLTVLENEAEDDTALVEGLGAEAESELQDGDTDSALVRVAGATAVLNRHSSSSGGAAATAAEQRAELLATVQGAREALYPTSTTVERLAVAAEQLVEAPGQLDLSTQDGALDLFAGVMDDTLQNTSRAQLSDAAAVAICRGLSNLTLAVNSSEAVVNRTQEVLELMNVMAVSLLQSAIAGELPVEVQAEALAMAAQRSDALQPMLSLAAPGSSTVVDFPASLGDALSSADAAVCGGGAEVNGSCANSTEARRLRRLQSDNSSDSGGDSTVQSETKAAARRTLIVDAKIITSASDPHVAATGMPGVTSDVTSVTLSGEDGEEMSVHNLEEGLVVTLALTGMVYGAAPPGVMQCTFWDVSAGNYSSRGCAALPNPAPPLGALHWRSLHVAGYGGLEEMWTVGNDTMTEGCKESFEAEYPEYEGRDAGLRKYVANATSGAECVLQQEGNPWGCWWSWTRQAFRGDGCTLAPELSCLCTHLTDFKAAEDPADVLLQPPEDIETLTGDDYTSVSLNDLLESGLLLALAAGIMGGAVYLAVVSHAWHREQKHALVAQLVQRWDSGVHAFRQCSNADLPAALPGTWTWGLFEETQVPGVCRVSTRSKQRTLEQEVGDVRASLTLPNAMLQKAMEVSARVLEQSASHRVVQSGAASGPHAVCESFTRAATQLHAPAPAPRSAVDLMIDKFHGSQAGETEDAEGPAPGGGLPSLGMGRSRVAPEPMPAGAVGSVPHVGGTAAKAAAAQRATDAAWQHGAHAAEPSNTVPLGMMLPEKSPRRPDAWQTLSPHHVARLMSPRNVPELLDVTDLQTPSDPPTPTISDQVVIKRAPPAPLSSSLHSRWMGGYSGYHSYKKKYVVPPVQDYATQSDHTSESAAICDAAYLESCQKSAPEATLETKLAEAEKSAGVAFYKTGGFQEAEDAYGRCLAALAGSIGKSLKKRAEILQVRLLRGQARAALGKAAAALEDYQYVMALAPDIPGLKKAALALQEKLLQAGRSPRQEVEDSIEPASSLVADGSHPRVPSGSEVVGDDVISVGNSSSSELQCETSKIALEYTRPQEAAGTIGQPVEKEEEVKKRDRTLNHKKEVKAKREAARLSILKEMARTLPSSLRNRVLMYLAEHNRPIWPAGGQRQQNAEVAGARLVDAAKRRRLVVRLRGYAHMLSLLKRVRDCHSSEHLLDIVGMHPTVLELCVPFREVYQIQVDARAAGETTAGTTSAPDEQSKATRSSRMLGTALVVAFLQMHSLVWSQQLKAQLEMLAAAHWQNPTPHDFQWHVDIFKVMLSLQGRVRGNSGMQAGWYARSYLWNLMFLQRPDGSFAVSDTLASVLHSATPPASVSDTLTRASSTDGLEQLRACLPSLLTDLLKAGSGTDQADCVERGEVLWATLCAVQRCKQLPFGWRVNPAAEPHEQRTMLDLAEAYIDSQCQGNLQLAFNMPTLCGAAEEVVTGWHERWLASIASWRDHELKAQGNAERGPSKALVSGVLQRLRSEVEICLRYTLEKHTWGAISRVGCLAPFSRTQRILVQAAMCLLMLMTTLWFFYSKGTNCCEGLKRHLGCPEPITVDSECRTHTTCYHLLEDAALDAETSSYECNAFPQDTLSGSVWASMIVIAIANVPALFFQVLFTLGGTGAIPHHWLPRSQKPKQRQASGPRYRPSRRERRRARAHGGCFC</sequence>
<evidence type="ECO:0000256" key="6">
    <source>
        <dbReference type="SAM" id="MobiDB-lite"/>
    </source>
</evidence>
<accession>A0AAE0KVP3</accession>
<keyword evidence="10" id="KW-1185">Reference proteome</keyword>
<evidence type="ECO:0000256" key="3">
    <source>
        <dbReference type="ARBA" id="ARBA00022737"/>
    </source>
</evidence>
<reference evidence="9 10" key="1">
    <citation type="journal article" date="2015" name="Genome Biol. Evol.">
        <title>Comparative Genomics of a Bacterivorous Green Alga Reveals Evolutionary Causalities and Consequences of Phago-Mixotrophic Mode of Nutrition.</title>
        <authorList>
            <person name="Burns J.A."/>
            <person name="Paasch A."/>
            <person name="Narechania A."/>
            <person name="Kim E."/>
        </authorList>
    </citation>
    <scope>NUCLEOTIDE SEQUENCE [LARGE SCALE GENOMIC DNA]</scope>
    <source>
        <strain evidence="9 10">PLY_AMNH</strain>
    </source>
</reference>
<evidence type="ECO:0000313" key="9">
    <source>
        <dbReference type="EMBL" id="KAK3262204.1"/>
    </source>
</evidence>
<feature type="transmembrane region" description="Helical" evidence="7">
    <location>
        <begin position="2063"/>
        <end position="2091"/>
    </location>
</feature>
<name>A0AAE0KVP3_9CHLO</name>
<evidence type="ECO:0000256" key="4">
    <source>
        <dbReference type="ARBA" id="ARBA00022989"/>
    </source>
</evidence>
<evidence type="ECO:0000313" key="10">
    <source>
        <dbReference type="Proteomes" id="UP001190700"/>
    </source>
</evidence>
<dbReference type="GO" id="GO:0005886">
    <property type="term" value="C:plasma membrane"/>
    <property type="evidence" value="ECO:0007669"/>
    <property type="project" value="TreeGrafter"/>
</dbReference>
<feature type="region of interest" description="Disordered" evidence="6">
    <location>
        <begin position="2094"/>
        <end position="2130"/>
    </location>
</feature>
<gene>
    <name evidence="9" type="ORF">CYMTET_28925</name>
</gene>
<dbReference type="Pfam" id="PF02010">
    <property type="entry name" value="REJ"/>
    <property type="match status" value="1"/>
</dbReference>
<dbReference type="Gene3D" id="2.10.25.10">
    <property type="entry name" value="Laminin"/>
    <property type="match status" value="1"/>
</dbReference>
<evidence type="ECO:0000256" key="1">
    <source>
        <dbReference type="ARBA" id="ARBA00004370"/>
    </source>
</evidence>
<dbReference type="GO" id="GO:0005261">
    <property type="term" value="F:monoatomic cation channel activity"/>
    <property type="evidence" value="ECO:0007669"/>
    <property type="project" value="TreeGrafter"/>
</dbReference>
<feature type="region of interest" description="Disordered" evidence="6">
    <location>
        <begin position="1151"/>
        <end position="1189"/>
    </location>
</feature>
<keyword evidence="5 7" id="KW-0472">Membrane</keyword>
<dbReference type="EMBL" id="LGRX02016389">
    <property type="protein sequence ID" value="KAK3262204.1"/>
    <property type="molecule type" value="Genomic_DNA"/>
</dbReference>
<comment type="caution">
    <text evidence="9">The sequence shown here is derived from an EMBL/GenBank/DDBJ whole genome shotgun (WGS) entry which is preliminary data.</text>
</comment>
<dbReference type="InterPro" id="IPR002859">
    <property type="entry name" value="PKD/REJ-like"/>
</dbReference>
<dbReference type="GO" id="GO:0006816">
    <property type="term" value="P:calcium ion transport"/>
    <property type="evidence" value="ECO:0007669"/>
    <property type="project" value="TreeGrafter"/>
</dbReference>
<keyword evidence="4 7" id="KW-1133">Transmembrane helix</keyword>
<proteinExistence type="predicted"/>
<dbReference type="SMART" id="SM00181">
    <property type="entry name" value="EGF"/>
    <property type="match status" value="1"/>
</dbReference>
<evidence type="ECO:0000256" key="7">
    <source>
        <dbReference type="SAM" id="Phobius"/>
    </source>
</evidence>
<evidence type="ECO:0000256" key="2">
    <source>
        <dbReference type="ARBA" id="ARBA00022692"/>
    </source>
</evidence>
<organism evidence="9 10">
    <name type="scientific">Cymbomonas tetramitiformis</name>
    <dbReference type="NCBI Taxonomy" id="36881"/>
    <lineage>
        <taxon>Eukaryota</taxon>
        <taxon>Viridiplantae</taxon>
        <taxon>Chlorophyta</taxon>
        <taxon>Pyramimonadophyceae</taxon>
        <taxon>Pyramimonadales</taxon>
        <taxon>Pyramimonadaceae</taxon>
        <taxon>Cymbomonas</taxon>
    </lineage>
</organism>
<feature type="compositionally biased region" description="Basic residues" evidence="6">
    <location>
        <begin position="2113"/>
        <end position="2124"/>
    </location>
</feature>
<feature type="compositionally biased region" description="Low complexity" evidence="6">
    <location>
        <begin position="722"/>
        <end position="732"/>
    </location>
</feature>
<dbReference type="InterPro" id="IPR000742">
    <property type="entry name" value="EGF"/>
</dbReference>
<feature type="domain" description="EGF-like" evidence="8">
    <location>
        <begin position="1"/>
        <end position="40"/>
    </location>
</feature>
<feature type="region of interest" description="Disordered" evidence="6">
    <location>
        <begin position="718"/>
        <end position="739"/>
    </location>
</feature>
<dbReference type="PANTHER" id="PTHR46730:SF1">
    <property type="entry name" value="PLAT DOMAIN-CONTAINING PROTEIN"/>
    <property type="match status" value="1"/>
</dbReference>
<dbReference type="SUPFAM" id="SSF48452">
    <property type="entry name" value="TPR-like"/>
    <property type="match status" value="1"/>
</dbReference>
<keyword evidence="2 7" id="KW-0812">Transmembrane</keyword>
<protein>
    <recommendedName>
        <fullName evidence="8">EGF-like domain-containing protein</fullName>
    </recommendedName>
</protein>
<dbReference type="InterPro" id="IPR011990">
    <property type="entry name" value="TPR-like_helical_dom_sf"/>
</dbReference>
<comment type="subcellular location">
    <subcellularLocation>
        <location evidence="1">Membrane</location>
    </subcellularLocation>
</comment>
<dbReference type="PANTHER" id="PTHR46730">
    <property type="entry name" value="POLYCYSTIN-1"/>
    <property type="match status" value="1"/>
</dbReference>
<feature type="transmembrane region" description="Helical" evidence="7">
    <location>
        <begin position="1981"/>
        <end position="2000"/>
    </location>
</feature>
<evidence type="ECO:0000256" key="5">
    <source>
        <dbReference type="ARBA" id="ARBA00023136"/>
    </source>
</evidence>
<dbReference type="Proteomes" id="UP001190700">
    <property type="component" value="Unassembled WGS sequence"/>
</dbReference>
<keyword evidence="3" id="KW-0677">Repeat</keyword>
<feature type="non-terminal residue" evidence="9">
    <location>
        <position position="1"/>
    </location>
</feature>
<dbReference type="Gene3D" id="1.25.40.10">
    <property type="entry name" value="Tetratricopeptide repeat domain"/>
    <property type="match status" value="1"/>
</dbReference>